<dbReference type="GO" id="GO:0031507">
    <property type="term" value="P:heterochromatin formation"/>
    <property type="evidence" value="ECO:0007669"/>
    <property type="project" value="TreeGrafter"/>
</dbReference>
<protein>
    <recommendedName>
        <fullName evidence="3">SET domain-containing protein</fullName>
    </recommendedName>
</protein>
<dbReference type="InterPro" id="IPR001214">
    <property type="entry name" value="SET_dom"/>
</dbReference>
<dbReference type="Pfam" id="PF00856">
    <property type="entry name" value="SET"/>
    <property type="match status" value="1"/>
</dbReference>
<dbReference type="GO" id="GO:0003682">
    <property type="term" value="F:chromatin binding"/>
    <property type="evidence" value="ECO:0007669"/>
    <property type="project" value="TreeGrafter"/>
</dbReference>
<evidence type="ECO:0000256" key="2">
    <source>
        <dbReference type="ARBA" id="ARBA00023163"/>
    </source>
</evidence>
<dbReference type="PROSITE" id="PS50280">
    <property type="entry name" value="SET"/>
    <property type="match status" value="1"/>
</dbReference>
<dbReference type="AlphaFoldDB" id="A0AAV0VGD0"/>
<dbReference type="InterPro" id="IPR048358">
    <property type="entry name" value="EZH1/2_MCSS"/>
</dbReference>
<dbReference type="InterPro" id="IPR046341">
    <property type="entry name" value="SET_dom_sf"/>
</dbReference>
<dbReference type="Pfam" id="PF21358">
    <property type="entry name" value="Ezh2_MCSS"/>
    <property type="match status" value="1"/>
</dbReference>
<proteinExistence type="predicted"/>
<dbReference type="PANTHER" id="PTHR45747">
    <property type="entry name" value="HISTONE-LYSINE N-METHYLTRANSFERASE E(Z)"/>
    <property type="match status" value="1"/>
</dbReference>
<name>A0AAV0VGD0_9STRA</name>
<dbReference type="CDD" id="cd10519">
    <property type="entry name" value="SET_EZH"/>
    <property type="match status" value="1"/>
</dbReference>
<dbReference type="GO" id="GO:0046976">
    <property type="term" value="F:histone H3K27 methyltransferase activity"/>
    <property type="evidence" value="ECO:0007669"/>
    <property type="project" value="TreeGrafter"/>
</dbReference>
<gene>
    <name evidence="4" type="ORF">PDE001_LOCUS10839</name>
</gene>
<dbReference type="Gene3D" id="2.170.270.10">
    <property type="entry name" value="SET domain"/>
    <property type="match status" value="1"/>
</dbReference>
<sequence length="386" mass="44507">MEEYFQLYEKSADSYRSLFCRRCFVYDCDYHGCREQPKLRILEQNAVALNMQEKERMINTGRNSRGVSAIFGWNKRTSIVCARSYLVCSGNFCEMAKMIGDKTCTEVAEMCAYYNINDCSLPKEARPQPKCRRSRKKKNWRMSIAHFQSTFVCQHVIVSSWIRYDAPNSRNGMVNSVQIKIEPCSHLGPCEPGRECDIDLCKLCSADEIVVREKDGPYHSHSDDTTKDGRSETTCQNRSIALGRQKHVRMGRSNLGAAGWGLFVDDLVAKDEFIIEYIGEMVSQEEADRRGAVYDKVNRSYLFNLDTKTVIDSTRKGNKTRYINHSSKSPNCACKIMNVNSDFRIGLYATHDIQPHTELFFDYGYDKELYHAELLKQPTVTEWMKK</sequence>
<organism evidence="4 5">
    <name type="scientific">Peronospora destructor</name>
    <dbReference type="NCBI Taxonomy" id="86335"/>
    <lineage>
        <taxon>Eukaryota</taxon>
        <taxon>Sar</taxon>
        <taxon>Stramenopiles</taxon>
        <taxon>Oomycota</taxon>
        <taxon>Peronosporomycetes</taxon>
        <taxon>Peronosporales</taxon>
        <taxon>Peronosporaceae</taxon>
        <taxon>Peronospora</taxon>
    </lineage>
</organism>
<dbReference type="EMBL" id="CANTFM010002320">
    <property type="protein sequence ID" value="CAI5745794.1"/>
    <property type="molecule type" value="Genomic_DNA"/>
</dbReference>
<evidence type="ECO:0000259" key="3">
    <source>
        <dbReference type="PROSITE" id="PS50280"/>
    </source>
</evidence>
<dbReference type="Proteomes" id="UP001162029">
    <property type="component" value="Unassembled WGS sequence"/>
</dbReference>
<evidence type="ECO:0000313" key="4">
    <source>
        <dbReference type="EMBL" id="CAI5745794.1"/>
    </source>
</evidence>
<keyword evidence="5" id="KW-1185">Reference proteome</keyword>
<reference evidence="4" key="1">
    <citation type="submission" date="2022-12" db="EMBL/GenBank/DDBJ databases">
        <authorList>
            <person name="Webb A."/>
        </authorList>
    </citation>
    <scope>NUCLEOTIDE SEQUENCE</scope>
    <source>
        <strain evidence="4">Pd1</strain>
    </source>
</reference>
<evidence type="ECO:0000256" key="1">
    <source>
        <dbReference type="ARBA" id="ARBA00023015"/>
    </source>
</evidence>
<dbReference type="SMART" id="SM00317">
    <property type="entry name" value="SET"/>
    <property type="match status" value="1"/>
</dbReference>
<dbReference type="PANTHER" id="PTHR45747:SF4">
    <property type="entry name" value="HISTONE-LYSINE N-METHYLTRANSFERASE E(Z)"/>
    <property type="match status" value="1"/>
</dbReference>
<comment type="caution">
    <text evidence="4">The sequence shown here is derived from an EMBL/GenBank/DDBJ whole genome shotgun (WGS) entry which is preliminary data.</text>
</comment>
<dbReference type="GO" id="GO:0005634">
    <property type="term" value="C:nucleus"/>
    <property type="evidence" value="ECO:0007669"/>
    <property type="project" value="TreeGrafter"/>
</dbReference>
<accession>A0AAV0VGD0</accession>
<evidence type="ECO:0000313" key="5">
    <source>
        <dbReference type="Proteomes" id="UP001162029"/>
    </source>
</evidence>
<feature type="domain" description="SET" evidence="3">
    <location>
        <begin position="246"/>
        <end position="364"/>
    </location>
</feature>
<keyword evidence="2" id="KW-0804">Transcription</keyword>
<keyword evidence="1" id="KW-0805">Transcription regulation</keyword>
<dbReference type="SUPFAM" id="SSF82199">
    <property type="entry name" value="SET domain"/>
    <property type="match status" value="1"/>
</dbReference>
<dbReference type="InterPro" id="IPR045318">
    <property type="entry name" value="EZH1/2-like"/>
</dbReference>